<reference evidence="4" key="1">
    <citation type="submission" date="2020-12" db="EMBL/GenBank/DDBJ databases">
        <title>Antrihabitans popcorni sp. nov. and Antrihabitans auranticaus sp. nov., isolated from a larva cave.</title>
        <authorList>
            <person name="Lee S.D."/>
            <person name="Kim I.S."/>
        </authorList>
    </citation>
    <scope>NUCLEOTIDE SEQUENCE</scope>
    <source>
        <strain evidence="4">YC3-6</strain>
    </source>
</reference>
<dbReference type="PROSITE" id="PS51257">
    <property type="entry name" value="PROKAR_LIPOPROTEIN"/>
    <property type="match status" value="1"/>
</dbReference>
<dbReference type="EMBL" id="JAEMNV010000002">
    <property type="protein sequence ID" value="MBJ8338912.1"/>
    <property type="molecule type" value="Genomic_DNA"/>
</dbReference>
<evidence type="ECO:0000313" key="5">
    <source>
        <dbReference type="Proteomes" id="UP000655868"/>
    </source>
</evidence>
<dbReference type="AlphaFoldDB" id="A0A934U2M9"/>
<comment type="caution">
    <text evidence="4">The sequence shown here is derived from an EMBL/GenBank/DDBJ whole genome shotgun (WGS) entry which is preliminary data.</text>
</comment>
<evidence type="ECO:0000259" key="3">
    <source>
        <dbReference type="Pfam" id="PF13354"/>
    </source>
</evidence>
<dbReference type="SUPFAM" id="SSF56601">
    <property type="entry name" value="beta-lactamase/transpeptidase-like"/>
    <property type="match status" value="1"/>
</dbReference>
<dbReference type="PANTHER" id="PTHR35333:SF3">
    <property type="entry name" value="BETA-LACTAMASE-TYPE TRANSPEPTIDASE FOLD CONTAINING PROTEIN"/>
    <property type="match status" value="1"/>
</dbReference>
<feature type="domain" description="Beta-lactamase class A catalytic" evidence="3">
    <location>
        <begin position="73"/>
        <end position="289"/>
    </location>
</feature>
<dbReference type="Gene3D" id="3.40.710.10">
    <property type="entry name" value="DD-peptidase/beta-lactamase superfamily"/>
    <property type="match status" value="1"/>
</dbReference>
<dbReference type="GO" id="GO:0030655">
    <property type="term" value="P:beta-lactam antibiotic catabolic process"/>
    <property type="evidence" value="ECO:0007669"/>
    <property type="project" value="InterPro"/>
</dbReference>
<dbReference type="InterPro" id="IPR000871">
    <property type="entry name" value="Beta-lactam_class-A"/>
</dbReference>
<gene>
    <name evidence="4" type="primary">bla</name>
    <name evidence="4" type="ORF">JGU71_08450</name>
</gene>
<dbReference type="PRINTS" id="PR00118">
    <property type="entry name" value="BLACTAMASEA"/>
</dbReference>
<dbReference type="Proteomes" id="UP000655868">
    <property type="component" value="Unassembled WGS sequence"/>
</dbReference>
<dbReference type="GO" id="GO:0046677">
    <property type="term" value="P:response to antibiotic"/>
    <property type="evidence" value="ECO:0007669"/>
    <property type="project" value="InterPro"/>
</dbReference>
<name>A0A934U2M9_9NOCA</name>
<protein>
    <submittedName>
        <fullName evidence="4">Class A beta-lactamase</fullName>
    </submittedName>
</protein>
<dbReference type="GO" id="GO:0008800">
    <property type="term" value="F:beta-lactamase activity"/>
    <property type="evidence" value="ECO:0007669"/>
    <property type="project" value="InterPro"/>
</dbReference>
<feature type="chain" id="PRO_5037174283" evidence="2">
    <location>
        <begin position="31"/>
        <end position="317"/>
    </location>
</feature>
<sequence length="317" mass="33022">MSRTLSKPVRRSPKLALCAVVFTLPALLGACTETTERSDSTTTSSAAAAPLDSQKLDADMAALESRYSTRIAVTAIDPTDGRSYRHRADERVAMCSTFKTYAVAALLRAVAAGTVSLDDKRTIEPGTVVVNSPVTSEAVGTQMTLAQLADAALTRSDNTAGNYLLDTIGGPAAITSFARSVGDDATRLDRREPELNEALRGDPRDTSTSDGLAAGYNAVLLGDALGSAERKQLVDWMRASQTSDKRMRAGLPAGWTAADKTGAGDYGTVTDAGVVWRPDGTPVVLVVLTDSLTDQADAAGNNQVIADATAAVLAQLG</sequence>
<dbReference type="Pfam" id="PF13354">
    <property type="entry name" value="Beta-lactamase2"/>
    <property type="match status" value="1"/>
</dbReference>
<evidence type="ECO:0000256" key="2">
    <source>
        <dbReference type="SAM" id="SignalP"/>
    </source>
</evidence>
<dbReference type="InterPro" id="IPR045155">
    <property type="entry name" value="Beta-lactam_cat"/>
</dbReference>
<feature type="signal peptide" evidence="2">
    <location>
        <begin position="1"/>
        <end position="30"/>
    </location>
</feature>
<dbReference type="RefSeq" id="WP_199703543.1">
    <property type="nucleotide sequence ID" value="NZ_JAEMNV010000002.1"/>
</dbReference>
<feature type="compositionally biased region" description="Basic and acidic residues" evidence="1">
    <location>
        <begin position="190"/>
        <end position="207"/>
    </location>
</feature>
<evidence type="ECO:0000313" key="4">
    <source>
        <dbReference type="EMBL" id="MBJ8338912.1"/>
    </source>
</evidence>
<keyword evidence="2" id="KW-0732">Signal</keyword>
<organism evidence="4 5">
    <name type="scientific">Antrihabitans stalagmiti</name>
    <dbReference type="NCBI Taxonomy" id="2799499"/>
    <lineage>
        <taxon>Bacteria</taxon>
        <taxon>Bacillati</taxon>
        <taxon>Actinomycetota</taxon>
        <taxon>Actinomycetes</taxon>
        <taxon>Mycobacteriales</taxon>
        <taxon>Nocardiaceae</taxon>
        <taxon>Antrihabitans</taxon>
    </lineage>
</organism>
<accession>A0A934U2M9</accession>
<feature type="region of interest" description="Disordered" evidence="1">
    <location>
        <begin position="190"/>
        <end position="210"/>
    </location>
</feature>
<dbReference type="PANTHER" id="PTHR35333">
    <property type="entry name" value="BETA-LACTAMASE"/>
    <property type="match status" value="1"/>
</dbReference>
<proteinExistence type="predicted"/>
<dbReference type="InterPro" id="IPR012338">
    <property type="entry name" value="Beta-lactam/transpept-like"/>
</dbReference>
<evidence type="ECO:0000256" key="1">
    <source>
        <dbReference type="SAM" id="MobiDB-lite"/>
    </source>
</evidence>
<dbReference type="NCBIfam" id="NF033103">
    <property type="entry name" value="bla_class_A"/>
    <property type="match status" value="1"/>
</dbReference>
<keyword evidence="5" id="KW-1185">Reference proteome</keyword>